<dbReference type="InterPro" id="IPR000792">
    <property type="entry name" value="Tscrpt_reg_LuxR_C"/>
</dbReference>
<dbReference type="Proteomes" id="UP000000557">
    <property type="component" value="Chromosome"/>
</dbReference>
<accession>Q7NNQ8</accession>
<dbReference type="eggNOG" id="COG2197">
    <property type="taxonomic scope" value="Bacteria"/>
</dbReference>
<proteinExistence type="predicted"/>
<organism evidence="2 3">
    <name type="scientific">Gloeobacter violaceus (strain ATCC 29082 / PCC 7421)</name>
    <dbReference type="NCBI Taxonomy" id="251221"/>
    <lineage>
        <taxon>Bacteria</taxon>
        <taxon>Bacillati</taxon>
        <taxon>Cyanobacteriota</taxon>
        <taxon>Cyanophyceae</taxon>
        <taxon>Gloeobacterales</taxon>
        <taxon>Gloeobacteraceae</taxon>
        <taxon>Gloeobacter</taxon>
    </lineage>
</organism>
<dbReference type="InterPro" id="IPR036388">
    <property type="entry name" value="WH-like_DNA-bd_sf"/>
</dbReference>
<dbReference type="Gene3D" id="1.10.10.10">
    <property type="entry name" value="Winged helix-like DNA-binding domain superfamily/Winged helix DNA-binding domain"/>
    <property type="match status" value="1"/>
</dbReference>
<dbReference type="EnsemblBacteria" id="BAC88293">
    <property type="protein sequence ID" value="BAC88293"/>
    <property type="gene ID" value="BAC88293"/>
</dbReference>
<dbReference type="STRING" id="251221.gene:10757824"/>
<gene>
    <name evidence="2" type="ordered locus">glr0352</name>
</gene>
<reference evidence="2 3" key="2">
    <citation type="journal article" date="2003" name="DNA Res.">
        <title>Complete genome structure of Gloeobacter violaceus PCC 7421, a cyanobacterium that lacks thylakoids (supplement).</title>
        <authorList>
            <person name="Nakamura Y."/>
            <person name="Kaneko T."/>
            <person name="Sato S."/>
            <person name="Mimuro M."/>
            <person name="Miyashita H."/>
            <person name="Tsuchiya T."/>
            <person name="Sasamoto S."/>
            <person name="Watanabe A."/>
            <person name="Kawashima K."/>
            <person name="Kishida Y."/>
            <person name="Kiyokawa C."/>
            <person name="Kohara M."/>
            <person name="Matsumoto M."/>
            <person name="Matsuno A."/>
            <person name="Nakazaki N."/>
            <person name="Shimpo S."/>
            <person name="Takeuchi C."/>
            <person name="Yamada M."/>
            <person name="Tabata S."/>
        </authorList>
    </citation>
    <scope>NUCLEOTIDE SEQUENCE [LARGE SCALE GENOMIC DNA]</scope>
    <source>
        <strain evidence="3">ATCC 29082 / PCC 7421</strain>
    </source>
</reference>
<protein>
    <submittedName>
        <fullName evidence="2">Glr0352 protein</fullName>
    </submittedName>
</protein>
<name>Q7NNQ8_GLOVI</name>
<dbReference type="OrthoDB" id="510967at2"/>
<dbReference type="AlphaFoldDB" id="Q7NNQ8"/>
<reference evidence="2 3" key="1">
    <citation type="journal article" date="2003" name="DNA Res.">
        <title>Complete genome structure of Gloeobacter violaceus PCC 7421, a cyanobacterium that lacks thylakoids.</title>
        <authorList>
            <person name="Nakamura Y."/>
            <person name="Kaneko T."/>
            <person name="Sato S."/>
            <person name="Mimuro M."/>
            <person name="Miyashita H."/>
            <person name="Tsuchiya T."/>
            <person name="Sasamoto S."/>
            <person name="Watanabe A."/>
            <person name="Kawashima K."/>
            <person name="Kishida Y."/>
            <person name="Kiyokawa C."/>
            <person name="Kohara M."/>
            <person name="Matsumoto M."/>
            <person name="Matsuno A."/>
            <person name="Nakazaki N."/>
            <person name="Shimpo S."/>
            <person name="Takeuchi C."/>
            <person name="Yamada M."/>
            <person name="Tabata S."/>
        </authorList>
    </citation>
    <scope>NUCLEOTIDE SEQUENCE [LARGE SCALE GENOMIC DNA]</scope>
    <source>
        <strain evidence="3">ATCC 29082 / PCC 7421</strain>
    </source>
</reference>
<dbReference type="SUPFAM" id="SSF46894">
    <property type="entry name" value="C-terminal effector domain of the bipartite response regulators"/>
    <property type="match status" value="1"/>
</dbReference>
<sequence length="106" mass="11774">MKDRLGLSVRNSRIAPVASKALLLFFTGQPLELTGLRHSDGHDFRSTTTVRLNIPRQLPQTAAPGEIAQALHLTEGTVKNHVTRILAQLGLRDRTQLALWTYKHLG</sequence>
<feature type="domain" description="HTH luxR-type" evidence="1">
    <location>
        <begin position="55"/>
        <end position="101"/>
    </location>
</feature>
<dbReference type="Pfam" id="PF00196">
    <property type="entry name" value="GerE"/>
    <property type="match status" value="1"/>
</dbReference>
<dbReference type="KEGG" id="gvi:glr0352"/>
<dbReference type="PhylomeDB" id="Q7NNQ8"/>
<dbReference type="InParanoid" id="Q7NNQ8"/>
<evidence type="ECO:0000313" key="2">
    <source>
        <dbReference type="EMBL" id="BAC88293.1"/>
    </source>
</evidence>
<evidence type="ECO:0000313" key="3">
    <source>
        <dbReference type="Proteomes" id="UP000000557"/>
    </source>
</evidence>
<dbReference type="HOGENOM" id="CLU_2219383_0_0_3"/>
<dbReference type="GO" id="GO:0006355">
    <property type="term" value="P:regulation of DNA-templated transcription"/>
    <property type="evidence" value="ECO:0007669"/>
    <property type="project" value="InterPro"/>
</dbReference>
<dbReference type="GO" id="GO:0003677">
    <property type="term" value="F:DNA binding"/>
    <property type="evidence" value="ECO:0007669"/>
    <property type="project" value="InterPro"/>
</dbReference>
<keyword evidence="3" id="KW-1185">Reference proteome</keyword>
<evidence type="ECO:0000259" key="1">
    <source>
        <dbReference type="SMART" id="SM00421"/>
    </source>
</evidence>
<dbReference type="SMART" id="SM00421">
    <property type="entry name" value="HTH_LUXR"/>
    <property type="match status" value="1"/>
</dbReference>
<dbReference type="EMBL" id="BA000045">
    <property type="protein sequence ID" value="BAC88293.1"/>
    <property type="molecule type" value="Genomic_DNA"/>
</dbReference>
<dbReference type="InterPro" id="IPR016032">
    <property type="entry name" value="Sig_transdc_resp-reg_C-effctor"/>
</dbReference>